<comment type="cofactor">
    <cofactor evidence="3">
        <name>Co(2+)</name>
        <dbReference type="ChEBI" id="CHEBI:48828"/>
    </cofactor>
</comment>
<evidence type="ECO:0000313" key="15">
    <source>
        <dbReference type="EMBL" id="KAK5781161.1"/>
    </source>
</evidence>
<evidence type="ECO:0000256" key="4">
    <source>
        <dbReference type="ARBA" id="ARBA00001946"/>
    </source>
</evidence>
<dbReference type="GO" id="GO:0002953">
    <property type="term" value="F:5'-deoxynucleotidase activity"/>
    <property type="evidence" value="ECO:0007669"/>
    <property type="project" value="UniProtKB-EC"/>
</dbReference>
<comment type="catalytic activity">
    <reaction evidence="1">
        <text>a 2'-deoxyribonucleoside 5'-phosphate + H2O = a 2'-deoxyribonucleoside + phosphate</text>
        <dbReference type="Rhea" id="RHEA:36167"/>
        <dbReference type="ChEBI" id="CHEBI:15377"/>
        <dbReference type="ChEBI" id="CHEBI:18274"/>
        <dbReference type="ChEBI" id="CHEBI:43474"/>
        <dbReference type="ChEBI" id="CHEBI:65317"/>
        <dbReference type="EC" id="3.1.3.89"/>
    </reaction>
</comment>
<proteinExistence type="inferred from homology"/>
<dbReference type="Gene3D" id="1.10.3210.10">
    <property type="entry name" value="Hypothetical protein af1432"/>
    <property type="match status" value="1"/>
</dbReference>
<feature type="region of interest" description="Disordered" evidence="13">
    <location>
        <begin position="31"/>
        <end position="50"/>
    </location>
</feature>
<accession>A0AAN7W4P2</accession>
<evidence type="ECO:0000256" key="3">
    <source>
        <dbReference type="ARBA" id="ARBA00001941"/>
    </source>
</evidence>
<comment type="similarity">
    <text evidence="6">Belongs to the HDDC2 family.</text>
</comment>
<dbReference type="Pfam" id="PF13023">
    <property type="entry name" value="HD_3"/>
    <property type="match status" value="1"/>
</dbReference>
<dbReference type="GO" id="GO:0009159">
    <property type="term" value="P:deoxyribonucleoside monophosphate catabolic process"/>
    <property type="evidence" value="ECO:0007669"/>
    <property type="project" value="UniProtKB-ARBA"/>
</dbReference>
<protein>
    <recommendedName>
        <fullName evidence="8">5'-deoxynucleotidase</fullName>
        <ecNumber evidence="8">3.1.3.89</ecNumber>
    </recommendedName>
</protein>
<dbReference type="EC" id="3.1.3.89" evidence="8"/>
<evidence type="ECO:0000256" key="13">
    <source>
        <dbReference type="SAM" id="MobiDB-lite"/>
    </source>
</evidence>
<evidence type="ECO:0000256" key="2">
    <source>
        <dbReference type="ARBA" id="ARBA00001936"/>
    </source>
</evidence>
<dbReference type="AlphaFoldDB" id="A0AAN7W4P2"/>
<keyword evidence="10" id="KW-0378">Hydrolase</keyword>
<dbReference type="SUPFAM" id="SSF109604">
    <property type="entry name" value="HD-domain/PDEase-like"/>
    <property type="match status" value="1"/>
</dbReference>
<dbReference type="GO" id="GO:0046872">
    <property type="term" value="F:metal ion binding"/>
    <property type="evidence" value="ECO:0007669"/>
    <property type="project" value="UniProtKB-KW"/>
</dbReference>
<organism evidence="15 16">
    <name type="scientific">Arxiozyma heterogenica</name>
    <dbReference type="NCBI Taxonomy" id="278026"/>
    <lineage>
        <taxon>Eukaryota</taxon>
        <taxon>Fungi</taxon>
        <taxon>Dikarya</taxon>
        <taxon>Ascomycota</taxon>
        <taxon>Saccharomycotina</taxon>
        <taxon>Saccharomycetes</taxon>
        <taxon>Saccharomycetales</taxon>
        <taxon>Saccharomycetaceae</taxon>
        <taxon>Arxiozyma</taxon>
    </lineage>
</organism>
<reference evidence="16" key="1">
    <citation type="submission" date="2023-07" db="EMBL/GenBank/DDBJ databases">
        <title>A draft genome of Kazachstania heterogenica Y-27499.</title>
        <authorList>
            <person name="Donic C."/>
            <person name="Kralova J.S."/>
            <person name="Fidel L."/>
            <person name="Ben-Dor S."/>
            <person name="Jung S."/>
        </authorList>
    </citation>
    <scope>NUCLEOTIDE SEQUENCE [LARGE SCALE GENOMIC DNA]</scope>
    <source>
        <strain evidence="16">Y27499</strain>
    </source>
</reference>
<comment type="subunit">
    <text evidence="7">Homodimer.</text>
</comment>
<comment type="caution">
    <text evidence="15">The sequence shown here is derived from an EMBL/GenBank/DDBJ whole genome shotgun (WGS) entry which is preliminary data.</text>
</comment>
<keyword evidence="16" id="KW-1185">Reference proteome</keyword>
<evidence type="ECO:0000256" key="9">
    <source>
        <dbReference type="ARBA" id="ARBA00022723"/>
    </source>
</evidence>
<dbReference type="EMBL" id="JAWIZZ010000038">
    <property type="protein sequence ID" value="KAK5781161.1"/>
    <property type="molecule type" value="Genomic_DNA"/>
</dbReference>
<feature type="compositionally biased region" description="Low complexity" evidence="13">
    <location>
        <begin position="40"/>
        <end position="50"/>
    </location>
</feature>
<dbReference type="InterPro" id="IPR006674">
    <property type="entry name" value="HD_domain"/>
</dbReference>
<feature type="domain" description="HD" evidence="14">
    <location>
        <begin position="76"/>
        <end position="218"/>
    </location>
</feature>
<comment type="function">
    <text evidence="5">Catalyzes the dephosphorylation of the nucleoside 5'-monophosphates deoxyadenosine monophosphate (dAMP), deoxycytidine monophosphate (dCMP), deoxyguanosine monophosphate (dGMP) and deoxythymidine monophosphate (dTMP).</text>
</comment>
<evidence type="ECO:0000256" key="10">
    <source>
        <dbReference type="ARBA" id="ARBA00022801"/>
    </source>
</evidence>
<keyword evidence="12" id="KW-0170">Cobalt</keyword>
<name>A0AAN7W4P2_9SACH</name>
<evidence type="ECO:0000256" key="7">
    <source>
        <dbReference type="ARBA" id="ARBA00011738"/>
    </source>
</evidence>
<evidence type="ECO:0000313" key="16">
    <source>
        <dbReference type="Proteomes" id="UP001306508"/>
    </source>
</evidence>
<evidence type="ECO:0000259" key="14">
    <source>
        <dbReference type="Pfam" id="PF13023"/>
    </source>
</evidence>
<keyword evidence="11" id="KW-0460">Magnesium</keyword>
<evidence type="ECO:0000256" key="12">
    <source>
        <dbReference type="ARBA" id="ARBA00023285"/>
    </source>
</evidence>
<evidence type="ECO:0000256" key="8">
    <source>
        <dbReference type="ARBA" id="ARBA00012964"/>
    </source>
</evidence>
<dbReference type="GO" id="GO:0005737">
    <property type="term" value="C:cytoplasm"/>
    <property type="evidence" value="ECO:0007669"/>
    <property type="project" value="TreeGrafter"/>
</dbReference>
<dbReference type="InterPro" id="IPR039356">
    <property type="entry name" value="YfbR/HDDC2"/>
</dbReference>
<dbReference type="Proteomes" id="UP001306508">
    <property type="component" value="Unassembled WGS sequence"/>
</dbReference>
<evidence type="ECO:0000256" key="5">
    <source>
        <dbReference type="ARBA" id="ARBA00004074"/>
    </source>
</evidence>
<keyword evidence="9" id="KW-0479">Metal-binding</keyword>
<evidence type="ECO:0000256" key="11">
    <source>
        <dbReference type="ARBA" id="ARBA00022842"/>
    </source>
</evidence>
<comment type="cofactor">
    <cofactor evidence="4">
        <name>Mg(2+)</name>
        <dbReference type="ChEBI" id="CHEBI:18420"/>
    </cofactor>
</comment>
<comment type="cofactor">
    <cofactor evidence="2">
        <name>Mn(2+)</name>
        <dbReference type="ChEBI" id="CHEBI:29035"/>
    </cofactor>
</comment>
<sequence length="270" mass="31031">MSTTNWDPKEHVSKNIIALLSNIVTTTKNSSSVDIDTRSNNHNSSSISSISSIGGSGSSSGYNNYNYPLAFFHIVQNLKLQKRTGWLNNGISPTLAESISDHMYRMAMMAFLLRDKTIDRHKCMLISFVHDIAESLVGDITPFDTKVDKNEKHLRESKAIQYLCDQIVAKYNKQAGEEIKERWLDYEEQRCIEAVYAKDLDKFEMLVQCFEYEKSVVSDCTSKNDKTDQLSRLEQFYDCIDQITTEEVKGWLKALLKEREDFFIQLKSSE</sequence>
<evidence type="ECO:0000256" key="6">
    <source>
        <dbReference type="ARBA" id="ARBA00009999"/>
    </source>
</evidence>
<dbReference type="PANTHER" id="PTHR11845:SF13">
    <property type="entry name" value="5'-DEOXYNUCLEOTIDASE HDDC2"/>
    <property type="match status" value="1"/>
</dbReference>
<dbReference type="FunFam" id="1.10.3210.10:FF:000011">
    <property type="entry name" value="HD domain-containing protein 2"/>
    <property type="match status" value="1"/>
</dbReference>
<evidence type="ECO:0000256" key="1">
    <source>
        <dbReference type="ARBA" id="ARBA00001638"/>
    </source>
</evidence>
<gene>
    <name evidence="15" type="ORF">RI543_001555</name>
</gene>
<dbReference type="PANTHER" id="PTHR11845">
    <property type="entry name" value="5'-DEOXYNUCLEOTIDASE HDDC2"/>
    <property type="match status" value="1"/>
</dbReference>